<dbReference type="Proteomes" id="UP000433101">
    <property type="component" value="Unassembled WGS sequence"/>
</dbReference>
<dbReference type="InterPro" id="IPR034984">
    <property type="entry name" value="Imelysin-like_IPPA"/>
</dbReference>
<gene>
    <name evidence="5" type="ORF">GR183_17125</name>
</gene>
<proteinExistence type="predicted"/>
<name>A0A7X3LWZ9_9HYPH</name>
<protein>
    <recommendedName>
        <fullName evidence="4">Imelysin-like domain-containing protein</fullName>
    </recommendedName>
</protein>
<evidence type="ECO:0000259" key="4">
    <source>
        <dbReference type="Pfam" id="PF09375"/>
    </source>
</evidence>
<evidence type="ECO:0000256" key="1">
    <source>
        <dbReference type="ARBA" id="ARBA00004196"/>
    </source>
</evidence>
<comment type="caution">
    <text evidence="5">The sequence shown here is derived from an EMBL/GenBank/DDBJ whole genome shotgun (WGS) entry which is preliminary data.</text>
</comment>
<dbReference type="Pfam" id="PF09375">
    <property type="entry name" value="Peptidase_M75"/>
    <property type="match status" value="1"/>
</dbReference>
<dbReference type="CDD" id="cd14659">
    <property type="entry name" value="Imelysin-like_IPPA"/>
    <property type="match status" value="1"/>
</dbReference>
<reference evidence="5 6" key="1">
    <citation type="submission" date="2019-12" db="EMBL/GenBank/DDBJ databases">
        <authorList>
            <person name="Li M."/>
        </authorList>
    </citation>
    <scope>NUCLEOTIDE SEQUENCE [LARGE SCALE GENOMIC DNA]</scope>
    <source>
        <strain evidence="5 6">GBMRC 2046</strain>
    </source>
</reference>
<accession>A0A7X3LWZ9</accession>
<dbReference type="AlphaFoldDB" id="A0A7X3LWZ9"/>
<evidence type="ECO:0000256" key="2">
    <source>
        <dbReference type="ARBA" id="ARBA00022729"/>
    </source>
</evidence>
<dbReference type="InterPro" id="IPR038352">
    <property type="entry name" value="Imelysin_sf"/>
</dbReference>
<evidence type="ECO:0000256" key="3">
    <source>
        <dbReference type="SAM" id="SignalP"/>
    </source>
</evidence>
<dbReference type="GO" id="GO:0030313">
    <property type="term" value="C:cell envelope"/>
    <property type="evidence" value="ECO:0007669"/>
    <property type="project" value="UniProtKB-SubCell"/>
</dbReference>
<comment type="subcellular location">
    <subcellularLocation>
        <location evidence="1">Cell envelope</location>
    </subcellularLocation>
</comment>
<feature type="chain" id="PRO_5031205463" description="Imelysin-like domain-containing protein" evidence="3">
    <location>
        <begin position="16"/>
        <end position="357"/>
    </location>
</feature>
<feature type="signal peptide" evidence="3">
    <location>
        <begin position="1"/>
        <end position="15"/>
    </location>
</feature>
<dbReference type="EMBL" id="WUMV01000008">
    <property type="protein sequence ID" value="MXN66642.1"/>
    <property type="molecule type" value="Genomic_DNA"/>
</dbReference>
<feature type="domain" description="Imelysin-like" evidence="4">
    <location>
        <begin position="38"/>
        <end position="253"/>
    </location>
</feature>
<organism evidence="5 6">
    <name type="scientific">Stappia sediminis</name>
    <dbReference type="NCBI Taxonomy" id="2692190"/>
    <lineage>
        <taxon>Bacteria</taxon>
        <taxon>Pseudomonadati</taxon>
        <taxon>Pseudomonadota</taxon>
        <taxon>Alphaproteobacteria</taxon>
        <taxon>Hyphomicrobiales</taxon>
        <taxon>Stappiaceae</taxon>
        <taxon>Stappia</taxon>
    </lineage>
</organism>
<dbReference type="InterPro" id="IPR018976">
    <property type="entry name" value="Imelysin-like"/>
</dbReference>
<sequence length="357" mass="37746">MALAALSLLAVPVSAQPTIDYSPIVRNLVENYAVPKSAVLAETFAKLPEAIDAACADPASAEKKAAFANAFRESVDAYVRVAVLRFGALADENRLERLAFIPDARSVVRRQVDRLMAKPDPKATKPEGLREKSVALQGLSALEWVAFSSHGDVVLDGSSEKGAFACGYAGAIAARLTNTAENLKEAYGKGEGQTGLLLSPSPENPLVKTQKEAVEEVFNALLTGLALLRDQVLERVLEQSDPRARAARAPFSRSGNEFVYLAGGLGALGEAIAAGGFVEAAPEDGRWLSGSLSFENKLAVDALNGFSEPLSAVLGDEKARRRLEVIALGTANFRDLMGKQLAGYLELSGGFNALDGD</sequence>
<evidence type="ECO:0000313" key="6">
    <source>
        <dbReference type="Proteomes" id="UP000433101"/>
    </source>
</evidence>
<dbReference type="Gene3D" id="1.20.1420.20">
    <property type="entry name" value="M75 peptidase, HXXE motif"/>
    <property type="match status" value="1"/>
</dbReference>
<evidence type="ECO:0000313" key="5">
    <source>
        <dbReference type="EMBL" id="MXN66642.1"/>
    </source>
</evidence>
<keyword evidence="6" id="KW-1185">Reference proteome</keyword>
<keyword evidence="2 3" id="KW-0732">Signal</keyword>